<dbReference type="InterPro" id="IPR029063">
    <property type="entry name" value="SAM-dependent_MTases_sf"/>
</dbReference>
<dbReference type="Proteomes" id="UP000315783">
    <property type="component" value="Unassembled WGS sequence"/>
</dbReference>
<dbReference type="CDD" id="cd02440">
    <property type="entry name" value="AdoMet_MTases"/>
    <property type="match status" value="1"/>
</dbReference>
<dbReference type="GO" id="GO:0016740">
    <property type="term" value="F:transferase activity"/>
    <property type="evidence" value="ECO:0007669"/>
    <property type="project" value="UniProtKB-KW"/>
</dbReference>
<evidence type="ECO:0000313" key="2">
    <source>
        <dbReference type="Proteomes" id="UP000315783"/>
    </source>
</evidence>
<protein>
    <submittedName>
        <fullName evidence="1">Methyl transferase</fullName>
    </submittedName>
</protein>
<reference evidence="1 2" key="1">
    <citation type="journal article" date="2019" name="Appl. Microbiol. Biotechnol.">
        <title>Genome sequence of Isaria javanica and comparative genome analysis insights into family S53 peptidase evolution in fungal entomopathogens.</title>
        <authorList>
            <person name="Lin R."/>
            <person name="Zhang X."/>
            <person name="Xin B."/>
            <person name="Zou M."/>
            <person name="Gao Y."/>
            <person name="Qin F."/>
            <person name="Hu Q."/>
            <person name="Xie B."/>
            <person name="Cheng X."/>
        </authorList>
    </citation>
    <scope>NUCLEOTIDE SEQUENCE [LARGE SCALE GENOMIC DNA]</scope>
    <source>
        <strain evidence="1 2">IJ1G</strain>
    </source>
</reference>
<keyword evidence="1" id="KW-0808">Transferase</keyword>
<proteinExistence type="predicted"/>
<dbReference type="EMBL" id="SPUK01000031">
    <property type="protein sequence ID" value="TQV90234.1"/>
    <property type="molecule type" value="Genomic_DNA"/>
</dbReference>
<keyword evidence="2" id="KW-1185">Reference proteome</keyword>
<evidence type="ECO:0000313" key="1">
    <source>
        <dbReference type="EMBL" id="TQV90234.1"/>
    </source>
</evidence>
<dbReference type="SUPFAM" id="SSF53335">
    <property type="entry name" value="S-adenosyl-L-methionine-dependent methyltransferases"/>
    <property type="match status" value="1"/>
</dbReference>
<sequence length="319" mass="36669">MPTQSKQLPCRFRSSSGVAFGEGYWKHDRYYGAWKDSYQFPIDEELNRLDMLNKFFLLARCDQAFSCPVRRGSSTRVLDLGTGTGIWAIQVSHVMAVDLNMIQPALLVDIPHSCMLCMLIESSIPPNLTILQFDIEDTDWTTLLKNCDLVHMRLLLGSIHNDAWPATYQKTFDRISNRHTAPGGFIEQVEIDWVPRWESANIPESSALLEWSQKFLEGMDHFQRSARVLSRKVQRMLEAAGYVGFEETIIRCCVSPWSNDTRERLVAKWFNLCLTEGIEAMSLAPLVEKCCMTICEIKKLQARVKRESCNLQLHAYFNM</sequence>
<dbReference type="AlphaFoldDB" id="A0A545ULA4"/>
<comment type="caution">
    <text evidence="1">The sequence shown here is derived from an EMBL/GenBank/DDBJ whole genome shotgun (WGS) entry which is preliminary data.</text>
</comment>
<dbReference type="OrthoDB" id="2013972at2759"/>
<dbReference type="STRING" id="43265.A0A545ULA4"/>
<dbReference type="Pfam" id="PF13489">
    <property type="entry name" value="Methyltransf_23"/>
    <property type="match status" value="1"/>
</dbReference>
<accession>A0A545ULA4</accession>
<gene>
    <name evidence="1" type="ORF">IF1G_11126</name>
</gene>
<organism evidence="1 2">
    <name type="scientific">Cordyceps javanica</name>
    <dbReference type="NCBI Taxonomy" id="43265"/>
    <lineage>
        <taxon>Eukaryota</taxon>
        <taxon>Fungi</taxon>
        <taxon>Dikarya</taxon>
        <taxon>Ascomycota</taxon>
        <taxon>Pezizomycotina</taxon>
        <taxon>Sordariomycetes</taxon>
        <taxon>Hypocreomycetidae</taxon>
        <taxon>Hypocreales</taxon>
        <taxon>Cordycipitaceae</taxon>
        <taxon>Cordyceps</taxon>
    </lineage>
</organism>
<name>A0A545ULA4_9HYPO</name>
<dbReference type="Gene3D" id="3.40.50.150">
    <property type="entry name" value="Vaccinia Virus protein VP39"/>
    <property type="match status" value="1"/>
</dbReference>